<evidence type="ECO:0008006" key="3">
    <source>
        <dbReference type="Google" id="ProtNLM"/>
    </source>
</evidence>
<dbReference type="InterPro" id="IPR036866">
    <property type="entry name" value="RibonucZ/Hydroxyglut_hydro"/>
</dbReference>
<evidence type="ECO:0000313" key="2">
    <source>
        <dbReference type="Proteomes" id="UP000193307"/>
    </source>
</evidence>
<dbReference type="OrthoDB" id="450111at2"/>
<keyword evidence="2" id="KW-1185">Reference proteome</keyword>
<evidence type="ECO:0000313" key="1">
    <source>
        <dbReference type="EMBL" id="SLN13361.1"/>
    </source>
</evidence>
<organism evidence="1 2">
    <name type="scientific">Pacificibacter marinus</name>
    <dbReference type="NCBI Taxonomy" id="658057"/>
    <lineage>
        <taxon>Bacteria</taxon>
        <taxon>Pseudomonadati</taxon>
        <taxon>Pseudomonadota</taxon>
        <taxon>Alphaproteobacteria</taxon>
        <taxon>Rhodobacterales</taxon>
        <taxon>Roseobacteraceae</taxon>
        <taxon>Pacificibacter</taxon>
    </lineage>
</organism>
<accession>A0A1Y5RCF5</accession>
<proteinExistence type="predicted"/>
<dbReference type="AlphaFoldDB" id="A0A1Y5RCF5"/>
<dbReference type="Pfam" id="PF14234">
    <property type="entry name" value="DUF4336"/>
    <property type="match status" value="1"/>
</dbReference>
<dbReference type="PANTHER" id="PTHR33835:SF1">
    <property type="entry name" value="METALLO-BETA-LACTAMASE DOMAIN-CONTAINING PROTEIN"/>
    <property type="match status" value="1"/>
</dbReference>
<reference evidence="1 2" key="1">
    <citation type="submission" date="2017-03" db="EMBL/GenBank/DDBJ databases">
        <authorList>
            <person name="Afonso C.L."/>
            <person name="Miller P.J."/>
            <person name="Scott M.A."/>
            <person name="Spackman E."/>
            <person name="Goraichik I."/>
            <person name="Dimitrov K.M."/>
            <person name="Suarez D.L."/>
            <person name="Swayne D.E."/>
        </authorList>
    </citation>
    <scope>NUCLEOTIDE SEQUENCE [LARGE SCALE GENOMIC DNA]</scope>
    <source>
        <strain evidence="1 2">CECT 7971</strain>
    </source>
</reference>
<protein>
    <recommendedName>
        <fullName evidence="3">DUF4336 domain-containing protein</fullName>
    </recommendedName>
</protein>
<dbReference type="EMBL" id="FWFW01000001">
    <property type="protein sequence ID" value="SLN13361.1"/>
    <property type="molecule type" value="Genomic_DNA"/>
</dbReference>
<dbReference type="InterPro" id="IPR025638">
    <property type="entry name" value="DUF4336"/>
</dbReference>
<dbReference type="SMR" id="A0A1Y5RCF5"/>
<name>A0A1Y5RCF5_9RHOB</name>
<sequence>MTVLYEPLGTLKQIGPEIWIADGPPVQFYGVNFPTRMTVIRITASTGDVGLWVHSPIAIDANLQTELDALGPVRWLIGPNPLHYVSLAEWKKHYPSADVFAAPGVKARAKKYNIFVPQHQVLSDEAPQDWAQSIDQRVVHGHKFLHEVVFYHALSKTLILTDLIENFEAHKVGKFKAFMFKLAGNLDPDGKAPADMRMTFKSKAKARKVIEELISWGPEKIIISHGRWYPENGVSELKRAFRWLGLEAAQPPSQSSKTE</sequence>
<gene>
    <name evidence="1" type="ORF">PAM7971_00178</name>
</gene>
<dbReference type="SUPFAM" id="SSF56281">
    <property type="entry name" value="Metallo-hydrolase/oxidoreductase"/>
    <property type="match status" value="1"/>
</dbReference>
<dbReference type="Proteomes" id="UP000193307">
    <property type="component" value="Unassembled WGS sequence"/>
</dbReference>
<dbReference type="PANTHER" id="PTHR33835">
    <property type="entry name" value="YALI0C07656P"/>
    <property type="match status" value="1"/>
</dbReference>
<dbReference type="RefSeq" id="WP_085847101.1">
    <property type="nucleotide sequence ID" value="NZ_FNZV01000001.1"/>
</dbReference>
<dbReference type="STRING" id="658057.SAMN04488032_101469"/>